<gene>
    <name evidence="1" type="ORF">PAXRUDRAFT_96879</name>
</gene>
<evidence type="ECO:0000313" key="2">
    <source>
        <dbReference type="Proteomes" id="UP000054538"/>
    </source>
</evidence>
<feature type="non-terminal residue" evidence="1">
    <location>
        <position position="1"/>
    </location>
</feature>
<protein>
    <submittedName>
        <fullName evidence="1">Uncharacterized protein</fullName>
    </submittedName>
</protein>
<accession>A0A0D0C8H2</accession>
<dbReference type="AlphaFoldDB" id="A0A0D0C8H2"/>
<proteinExistence type="predicted"/>
<dbReference type="HOGENOM" id="CLU_2929048_0_0_1"/>
<dbReference type="EMBL" id="KN826337">
    <property type="protein sequence ID" value="KIK79237.1"/>
    <property type="molecule type" value="Genomic_DNA"/>
</dbReference>
<keyword evidence="2" id="KW-1185">Reference proteome</keyword>
<reference evidence="2" key="2">
    <citation type="submission" date="2015-01" db="EMBL/GenBank/DDBJ databases">
        <title>Evolutionary Origins and Diversification of the Mycorrhizal Mutualists.</title>
        <authorList>
            <consortium name="DOE Joint Genome Institute"/>
            <consortium name="Mycorrhizal Genomics Consortium"/>
            <person name="Kohler A."/>
            <person name="Kuo A."/>
            <person name="Nagy L.G."/>
            <person name="Floudas D."/>
            <person name="Copeland A."/>
            <person name="Barry K.W."/>
            <person name="Cichocki N."/>
            <person name="Veneault-Fourrey C."/>
            <person name="LaButti K."/>
            <person name="Lindquist E.A."/>
            <person name="Lipzen A."/>
            <person name="Lundell T."/>
            <person name="Morin E."/>
            <person name="Murat C."/>
            <person name="Riley R."/>
            <person name="Ohm R."/>
            <person name="Sun H."/>
            <person name="Tunlid A."/>
            <person name="Henrissat B."/>
            <person name="Grigoriev I.V."/>
            <person name="Hibbett D.S."/>
            <person name="Martin F."/>
        </authorList>
    </citation>
    <scope>NUCLEOTIDE SEQUENCE [LARGE SCALE GENOMIC DNA]</scope>
    <source>
        <strain evidence="2">Ve08.2h10</strain>
    </source>
</reference>
<name>A0A0D0C8H2_9AGAM</name>
<feature type="non-terminal residue" evidence="1">
    <location>
        <position position="61"/>
    </location>
</feature>
<evidence type="ECO:0000313" key="1">
    <source>
        <dbReference type="EMBL" id="KIK79237.1"/>
    </source>
</evidence>
<organism evidence="1 2">
    <name type="scientific">Paxillus rubicundulus Ve08.2h10</name>
    <dbReference type="NCBI Taxonomy" id="930991"/>
    <lineage>
        <taxon>Eukaryota</taxon>
        <taxon>Fungi</taxon>
        <taxon>Dikarya</taxon>
        <taxon>Basidiomycota</taxon>
        <taxon>Agaricomycotina</taxon>
        <taxon>Agaricomycetes</taxon>
        <taxon>Agaricomycetidae</taxon>
        <taxon>Boletales</taxon>
        <taxon>Paxilineae</taxon>
        <taxon>Paxillaceae</taxon>
        <taxon>Paxillus</taxon>
    </lineage>
</organism>
<dbReference type="Proteomes" id="UP000054538">
    <property type="component" value="Unassembled WGS sequence"/>
</dbReference>
<dbReference type="InParanoid" id="A0A0D0C8H2"/>
<reference evidence="1 2" key="1">
    <citation type="submission" date="2014-04" db="EMBL/GenBank/DDBJ databases">
        <authorList>
            <consortium name="DOE Joint Genome Institute"/>
            <person name="Kuo A."/>
            <person name="Kohler A."/>
            <person name="Jargeat P."/>
            <person name="Nagy L.G."/>
            <person name="Floudas D."/>
            <person name="Copeland A."/>
            <person name="Barry K.W."/>
            <person name="Cichocki N."/>
            <person name="Veneault-Fourrey C."/>
            <person name="LaButti K."/>
            <person name="Lindquist E.A."/>
            <person name="Lipzen A."/>
            <person name="Lundell T."/>
            <person name="Morin E."/>
            <person name="Murat C."/>
            <person name="Sun H."/>
            <person name="Tunlid A."/>
            <person name="Henrissat B."/>
            <person name="Grigoriev I.V."/>
            <person name="Hibbett D.S."/>
            <person name="Martin F."/>
            <person name="Nordberg H.P."/>
            <person name="Cantor M.N."/>
            <person name="Hua S.X."/>
        </authorList>
    </citation>
    <scope>NUCLEOTIDE SEQUENCE [LARGE SCALE GENOMIC DNA]</scope>
    <source>
        <strain evidence="1 2">Ve08.2h10</strain>
    </source>
</reference>
<sequence>AHARPLGELVAHYLTAHGYGVSDVDTILQHYSQSMSRDQFVLLLVGEGMAVAEGNFLLDII</sequence>